<feature type="compositionally biased region" description="Polar residues" evidence="1">
    <location>
        <begin position="54"/>
        <end position="68"/>
    </location>
</feature>
<dbReference type="Pfam" id="PF06804">
    <property type="entry name" value="Lipoprotein_18"/>
    <property type="match status" value="1"/>
</dbReference>
<dbReference type="EMBL" id="FMWD01000003">
    <property type="protein sequence ID" value="SCZ54786.1"/>
    <property type="molecule type" value="Genomic_DNA"/>
</dbReference>
<dbReference type="Proteomes" id="UP000199648">
    <property type="component" value="Unassembled WGS sequence"/>
</dbReference>
<protein>
    <submittedName>
        <fullName evidence="3">Outer membrane protein assembly factor BamC</fullName>
    </submittedName>
</protein>
<reference evidence="3 4" key="1">
    <citation type="submission" date="2016-10" db="EMBL/GenBank/DDBJ databases">
        <authorList>
            <person name="de Groot N.N."/>
        </authorList>
    </citation>
    <scope>NUCLEOTIDE SEQUENCE [LARGE SCALE GENOMIC DNA]</scope>
    <source>
        <strain evidence="3 4">HLD2</strain>
    </source>
</reference>
<proteinExistence type="predicted"/>
<organism evidence="3 4">
    <name type="scientific">Thiohalomonas denitrificans</name>
    <dbReference type="NCBI Taxonomy" id="415747"/>
    <lineage>
        <taxon>Bacteria</taxon>
        <taxon>Pseudomonadati</taxon>
        <taxon>Pseudomonadota</taxon>
        <taxon>Gammaproteobacteria</taxon>
        <taxon>Thiohalomonadales</taxon>
        <taxon>Thiohalomonadaceae</taxon>
        <taxon>Thiohalomonas</taxon>
    </lineage>
</organism>
<dbReference type="STRING" id="415747.SAMN03097708_01025"/>
<sequence length="367" mass="41316">MRRLILIVAALTLLSLVAGCSSGSKSTRNAEYRQAGTLPPLEIPPDLTSPVVRNDTSLPEISSGQHASVTDAGGQRSAVLANKSNVEVKGRGDQRWLQIDAAPEDVWNRVRGFWLEHGFELEIDEPDIGIMETRWTDDPTDRPEGFLRKLLDRLYSASSRDKFRVRLERTDDNKTELYLTHYGVEQVVMEQQVRGNEDLVWQPRPSDPELAQEMLNRIMVSLGVDAQTSSRMLAEVEPERPQAELVKAGSELHVVVQDGFDRAWRRTGIALDRIGFVVEDRNRAEGVYFVRYVDRLADAGEKAEQGWLSKLFASDDERDSVKDGEKARVVVRGDDRETRVALQNAEGAAADPRRAEMVLERLAQQLR</sequence>
<evidence type="ECO:0000256" key="2">
    <source>
        <dbReference type="SAM" id="SignalP"/>
    </source>
</evidence>
<keyword evidence="4" id="KW-1185">Reference proteome</keyword>
<feature type="region of interest" description="Disordered" evidence="1">
    <location>
        <begin position="21"/>
        <end position="75"/>
    </location>
</feature>
<feature type="chain" id="PRO_5011666157" evidence="2">
    <location>
        <begin position="21"/>
        <end position="367"/>
    </location>
</feature>
<feature type="signal peptide" evidence="2">
    <location>
        <begin position="1"/>
        <end position="20"/>
    </location>
</feature>
<dbReference type="InterPro" id="IPR010653">
    <property type="entry name" value="NlpB/DapX"/>
</dbReference>
<name>A0A1G5PZP5_9GAMM</name>
<keyword evidence="2" id="KW-0732">Signal</keyword>
<evidence type="ECO:0000313" key="3">
    <source>
        <dbReference type="EMBL" id="SCZ54786.1"/>
    </source>
</evidence>
<gene>
    <name evidence="3" type="ORF">SAMN03097708_01025</name>
</gene>
<evidence type="ECO:0000313" key="4">
    <source>
        <dbReference type="Proteomes" id="UP000199648"/>
    </source>
</evidence>
<dbReference type="InterPro" id="IPR042268">
    <property type="entry name" value="BamC_C"/>
</dbReference>
<accession>A0A1G5PZP5</accession>
<dbReference type="PROSITE" id="PS51257">
    <property type="entry name" value="PROKAR_LIPOPROTEIN"/>
    <property type="match status" value="1"/>
</dbReference>
<dbReference type="AlphaFoldDB" id="A0A1G5PZP5"/>
<dbReference type="RefSeq" id="WP_175452448.1">
    <property type="nucleotide sequence ID" value="NZ_FMWD01000003.1"/>
</dbReference>
<evidence type="ECO:0000256" key="1">
    <source>
        <dbReference type="SAM" id="MobiDB-lite"/>
    </source>
</evidence>
<dbReference type="Gene3D" id="3.30.310.170">
    <property type="entry name" value="Outer membrane protein assembly factor BamC"/>
    <property type="match status" value="1"/>
</dbReference>